<gene>
    <name evidence="1" type="ORF">C1SCF055_LOCUS29023</name>
</gene>
<sequence>MARRQAVLNQSVLAKSIKAPPCDCRRRPDESVLRRNRAFVHLVLGCRGPMDSSDPDFDSYSRKLQLGEELLKLDTGDWSLSGHLVHHCGGIGCCRGGLDETRRKLWAFVFGLKPTTPAIARWTSCGKAARYYLCALGYHQILREGFRRLHGKQSSLGVSGDEDVTGAEMIEAQSGDSTDLYRKVLRVKAKKTMVWLENEDSVYRLSMSVISVSPMERIMYQFMKWQENEAYLLECDPPMVVMASSSRSPACIAKREIIAVMLTGLIFPEGALQVSVDDLCNGCLAHAGVGGYCVQSFE</sequence>
<dbReference type="EMBL" id="CAMXCT010003223">
    <property type="protein sequence ID" value="CAI4003130.1"/>
    <property type="molecule type" value="Genomic_DNA"/>
</dbReference>
<comment type="caution">
    <text evidence="1">The sequence shown here is derived from an EMBL/GenBank/DDBJ whole genome shotgun (WGS) entry which is preliminary data.</text>
</comment>
<dbReference type="EMBL" id="CAMXCT020003223">
    <property type="protein sequence ID" value="CAL1156505.1"/>
    <property type="molecule type" value="Genomic_DNA"/>
</dbReference>
<dbReference type="EMBL" id="CAMXCT030003223">
    <property type="protein sequence ID" value="CAL4790442.1"/>
    <property type="molecule type" value="Genomic_DNA"/>
</dbReference>
<proteinExistence type="predicted"/>
<reference evidence="2" key="2">
    <citation type="submission" date="2024-04" db="EMBL/GenBank/DDBJ databases">
        <authorList>
            <person name="Chen Y."/>
            <person name="Shah S."/>
            <person name="Dougan E. K."/>
            <person name="Thang M."/>
            <person name="Chan C."/>
        </authorList>
    </citation>
    <scope>NUCLEOTIDE SEQUENCE [LARGE SCALE GENOMIC DNA]</scope>
</reference>
<keyword evidence="3" id="KW-1185">Reference proteome</keyword>
<dbReference type="OrthoDB" id="10556003at2759"/>
<accession>A0A9P1GA07</accession>
<reference evidence="1" key="1">
    <citation type="submission" date="2022-10" db="EMBL/GenBank/DDBJ databases">
        <authorList>
            <person name="Chen Y."/>
            <person name="Dougan E. K."/>
            <person name="Chan C."/>
            <person name="Rhodes N."/>
            <person name="Thang M."/>
        </authorList>
    </citation>
    <scope>NUCLEOTIDE SEQUENCE</scope>
</reference>
<name>A0A9P1GA07_9DINO</name>
<protein>
    <submittedName>
        <fullName evidence="1">Uncharacterized protein</fullName>
    </submittedName>
</protein>
<dbReference type="AlphaFoldDB" id="A0A9P1GA07"/>
<evidence type="ECO:0000313" key="1">
    <source>
        <dbReference type="EMBL" id="CAI4003130.1"/>
    </source>
</evidence>
<evidence type="ECO:0000313" key="2">
    <source>
        <dbReference type="EMBL" id="CAL1156505.1"/>
    </source>
</evidence>
<dbReference type="Proteomes" id="UP001152797">
    <property type="component" value="Unassembled WGS sequence"/>
</dbReference>
<organism evidence="1">
    <name type="scientific">Cladocopium goreaui</name>
    <dbReference type="NCBI Taxonomy" id="2562237"/>
    <lineage>
        <taxon>Eukaryota</taxon>
        <taxon>Sar</taxon>
        <taxon>Alveolata</taxon>
        <taxon>Dinophyceae</taxon>
        <taxon>Suessiales</taxon>
        <taxon>Symbiodiniaceae</taxon>
        <taxon>Cladocopium</taxon>
    </lineage>
</organism>
<evidence type="ECO:0000313" key="3">
    <source>
        <dbReference type="Proteomes" id="UP001152797"/>
    </source>
</evidence>